<evidence type="ECO:0000313" key="1">
    <source>
        <dbReference type="EMBL" id="CAG5078530.1"/>
    </source>
</evidence>
<protein>
    <recommendedName>
        <fullName evidence="3">Lipoprotein</fullName>
    </recommendedName>
</protein>
<evidence type="ECO:0008006" key="3">
    <source>
        <dbReference type="Google" id="ProtNLM"/>
    </source>
</evidence>
<dbReference type="Proteomes" id="UP000683507">
    <property type="component" value="Chromosome"/>
</dbReference>
<name>A0A916JLY7_9FLAO</name>
<dbReference type="RefSeq" id="WP_258540928.1">
    <property type="nucleotide sequence ID" value="NZ_OU015584.1"/>
</dbReference>
<proteinExistence type="predicted"/>
<evidence type="ECO:0000313" key="2">
    <source>
        <dbReference type="Proteomes" id="UP000683507"/>
    </source>
</evidence>
<gene>
    <name evidence="1" type="ORF">CRYO30217_00700</name>
</gene>
<reference evidence="1" key="1">
    <citation type="submission" date="2021-04" db="EMBL/GenBank/DDBJ databases">
        <authorList>
            <person name="Rodrigo-Torres L."/>
            <person name="Arahal R. D."/>
            <person name="Lucena T."/>
        </authorList>
    </citation>
    <scope>NUCLEOTIDE SEQUENCE</scope>
    <source>
        <strain evidence="1">AS29M-1</strain>
    </source>
</reference>
<organism evidence="1 2">
    <name type="scientific">Parvicella tangerina</name>
    <dbReference type="NCBI Taxonomy" id="2829795"/>
    <lineage>
        <taxon>Bacteria</taxon>
        <taxon>Pseudomonadati</taxon>
        <taxon>Bacteroidota</taxon>
        <taxon>Flavobacteriia</taxon>
        <taxon>Flavobacteriales</taxon>
        <taxon>Parvicellaceae</taxon>
        <taxon>Parvicella</taxon>
    </lineage>
</organism>
<dbReference type="PROSITE" id="PS51257">
    <property type="entry name" value="PROKAR_LIPOPROTEIN"/>
    <property type="match status" value="1"/>
</dbReference>
<dbReference type="KEGG" id="ptan:CRYO30217_00700"/>
<accession>A0A916JLY7</accession>
<keyword evidence="2" id="KW-1185">Reference proteome</keyword>
<sequence>MLKQISIILLAAILLSGCVSEERITTKMQEKKQKAAEKLRSFKTSLSSGDNLATFYKHEKTFYLPGNIEEVWELYCQVGPQNMWSGPKNKFKNAYSIPTKTGFYKKEKNIPGPSEGMVYELKLKVLKFLRVPVTFEITKLSDQTKIIEFTYGLENKSHGKQILEFSSVNGGTCVKHTSYFKSGNKFRDRRLYPFFHEKCIDEFHETMTKFLINFNSKS</sequence>
<dbReference type="AlphaFoldDB" id="A0A916JLY7"/>
<dbReference type="EMBL" id="OU015584">
    <property type="protein sequence ID" value="CAG5078530.1"/>
    <property type="molecule type" value="Genomic_DNA"/>
</dbReference>